<dbReference type="GO" id="GO:0043039">
    <property type="term" value="P:tRNA aminoacylation"/>
    <property type="evidence" value="ECO:0007669"/>
    <property type="project" value="InterPro"/>
</dbReference>
<dbReference type="InterPro" id="IPR012947">
    <property type="entry name" value="tRNA_SAD"/>
</dbReference>
<dbReference type="SUPFAM" id="SSF55186">
    <property type="entry name" value="ThrRS/AlaRS common domain"/>
    <property type="match status" value="1"/>
</dbReference>
<dbReference type="STRING" id="1437425.CSEC_1398"/>
<dbReference type="eggNOG" id="COG2872">
    <property type="taxonomic scope" value="Bacteria"/>
</dbReference>
<keyword evidence="2" id="KW-0862">Zinc</keyword>
<dbReference type="GO" id="GO:0004812">
    <property type="term" value="F:aminoacyl-tRNA ligase activity"/>
    <property type="evidence" value="ECO:0007669"/>
    <property type="project" value="UniProtKB-KW"/>
</dbReference>
<dbReference type="InterPro" id="IPR018163">
    <property type="entry name" value="Thr/Ala-tRNA-synth_IIc_edit"/>
</dbReference>
<comment type="caution">
    <text evidence="4">The sequence shown here is derived from an EMBL/GenBank/DDBJ whole genome shotgun (WGS) entry which is preliminary data.</text>
</comment>
<dbReference type="Pfam" id="PF07973">
    <property type="entry name" value="tRNA_SAD"/>
    <property type="match status" value="1"/>
</dbReference>
<dbReference type="Gene3D" id="3.30.980.10">
    <property type="entry name" value="Threonyl-trna Synthetase, Chain A, domain 2"/>
    <property type="match status" value="1"/>
</dbReference>
<reference evidence="4" key="2">
    <citation type="submission" date="2014-09" db="EMBL/GenBank/DDBJ databases">
        <title>Criblamydia sequanensis harbors a mega-plasmid encoding arsenite resistance.</title>
        <authorList>
            <person name="Bertelli C."/>
            <person name="Goesmann A."/>
            <person name="Greub G."/>
        </authorList>
    </citation>
    <scope>NUCLEOTIDE SEQUENCE [LARGE SCALE GENOMIC DNA]</scope>
    <source>
        <strain evidence="4">CRIB-18</strain>
    </source>
</reference>
<sequence>MNRLFNKTSDGIELKPNEIDAVIRKRGAHMSETGARVDFECSSNISEYFPVILKAYNKIIEADLPIEKGYLNEENEIRYWRLPNIATVPCGGTHVRSTREVGAITLKRDRANKGVERIRITLDDTNPTSPPNGVVI</sequence>
<proteinExistence type="predicted"/>
<protein>
    <submittedName>
        <fullName evidence="4">Truncated alanyl-tRNA synthetase</fullName>
    </submittedName>
</protein>
<dbReference type="AlphaFoldDB" id="A0A090CZ67"/>
<evidence type="ECO:0000313" key="4">
    <source>
        <dbReference type="EMBL" id="CDR34217.1"/>
    </source>
</evidence>
<dbReference type="GO" id="GO:0005524">
    <property type="term" value="F:ATP binding"/>
    <property type="evidence" value="ECO:0007669"/>
    <property type="project" value="InterPro"/>
</dbReference>
<evidence type="ECO:0000313" key="5">
    <source>
        <dbReference type="Proteomes" id="UP000031552"/>
    </source>
</evidence>
<name>A0A090CZ67_9BACT</name>
<dbReference type="GO" id="GO:0046872">
    <property type="term" value="F:metal ion binding"/>
    <property type="evidence" value="ECO:0007669"/>
    <property type="project" value="UniProtKB-KW"/>
</dbReference>
<dbReference type="EMBL" id="CCEJ010000006">
    <property type="protein sequence ID" value="CDR34217.1"/>
    <property type="molecule type" value="Genomic_DNA"/>
</dbReference>
<evidence type="ECO:0000256" key="2">
    <source>
        <dbReference type="ARBA" id="ARBA00022833"/>
    </source>
</evidence>
<dbReference type="RefSeq" id="WP_053331878.1">
    <property type="nucleotide sequence ID" value="NZ_CCEJ010000006.1"/>
</dbReference>
<reference evidence="4" key="1">
    <citation type="submission" date="2013-12" db="EMBL/GenBank/DDBJ databases">
        <authorList>
            <person name="Linke B."/>
        </authorList>
    </citation>
    <scope>NUCLEOTIDE SEQUENCE [LARGE SCALE GENOMIC DNA]</scope>
    <source>
        <strain evidence="4">CRIB-18</strain>
    </source>
</reference>
<evidence type="ECO:0000256" key="1">
    <source>
        <dbReference type="ARBA" id="ARBA00022723"/>
    </source>
</evidence>
<keyword evidence="5" id="KW-1185">Reference proteome</keyword>
<keyword evidence="1" id="KW-0479">Metal-binding</keyword>
<gene>
    <name evidence="4" type="primary">alas5</name>
    <name evidence="4" type="ORF">CSEC_1398</name>
</gene>
<dbReference type="Proteomes" id="UP000031552">
    <property type="component" value="Unassembled WGS sequence"/>
</dbReference>
<evidence type="ECO:0000259" key="3">
    <source>
        <dbReference type="SMART" id="SM00863"/>
    </source>
</evidence>
<feature type="domain" description="Threonyl/alanyl tRNA synthetase SAD" evidence="3">
    <location>
        <begin position="77"/>
        <end position="119"/>
    </location>
</feature>
<dbReference type="SMART" id="SM00863">
    <property type="entry name" value="tRNA_SAD"/>
    <property type="match status" value="1"/>
</dbReference>
<organism evidence="4 5">
    <name type="scientific">Candidatus Criblamydia sequanensis CRIB-18</name>
    <dbReference type="NCBI Taxonomy" id="1437425"/>
    <lineage>
        <taxon>Bacteria</taxon>
        <taxon>Pseudomonadati</taxon>
        <taxon>Chlamydiota</taxon>
        <taxon>Chlamydiia</taxon>
        <taxon>Parachlamydiales</taxon>
        <taxon>Candidatus Criblamydiaceae</taxon>
        <taxon>Candidatus Criblamydia</taxon>
    </lineage>
</organism>
<accession>A0A090CZ67</accession>